<proteinExistence type="predicted"/>
<dbReference type="AlphaFoldDB" id="X1KQJ3"/>
<name>X1KQJ3_9ZZZZ</name>
<sequence>MKIRKKDLNTKIFRRIWAYLMEVKKSMVEDRKLRRDFYNSI</sequence>
<evidence type="ECO:0000313" key="1">
    <source>
        <dbReference type="EMBL" id="GAI09357.1"/>
    </source>
</evidence>
<reference evidence="1" key="1">
    <citation type="journal article" date="2014" name="Front. Microbiol.">
        <title>High frequency of phylogenetically diverse reductive dehalogenase-homologous genes in deep subseafloor sedimentary metagenomes.</title>
        <authorList>
            <person name="Kawai M."/>
            <person name="Futagami T."/>
            <person name="Toyoda A."/>
            <person name="Takaki Y."/>
            <person name="Nishi S."/>
            <person name="Hori S."/>
            <person name="Arai W."/>
            <person name="Tsubouchi T."/>
            <person name="Morono Y."/>
            <person name="Uchiyama I."/>
            <person name="Ito T."/>
            <person name="Fujiyama A."/>
            <person name="Inagaki F."/>
            <person name="Takami H."/>
        </authorList>
    </citation>
    <scope>NUCLEOTIDE SEQUENCE</scope>
    <source>
        <strain evidence="1">Expedition CK06-06</strain>
    </source>
</reference>
<organism evidence="1">
    <name type="scientific">marine sediment metagenome</name>
    <dbReference type="NCBI Taxonomy" id="412755"/>
    <lineage>
        <taxon>unclassified sequences</taxon>
        <taxon>metagenomes</taxon>
        <taxon>ecological metagenomes</taxon>
    </lineage>
</organism>
<comment type="caution">
    <text evidence="1">The sequence shown here is derived from an EMBL/GenBank/DDBJ whole genome shotgun (WGS) entry which is preliminary data.</text>
</comment>
<gene>
    <name evidence="1" type="ORF">S06H3_15330</name>
</gene>
<protein>
    <submittedName>
        <fullName evidence="1">Uncharacterized protein</fullName>
    </submittedName>
</protein>
<dbReference type="EMBL" id="BARV01007539">
    <property type="protein sequence ID" value="GAI09357.1"/>
    <property type="molecule type" value="Genomic_DNA"/>
</dbReference>
<accession>X1KQJ3</accession>